<keyword evidence="3" id="KW-1185">Reference proteome</keyword>
<evidence type="ECO:0000313" key="3">
    <source>
        <dbReference type="Proteomes" id="UP000838878"/>
    </source>
</evidence>
<feature type="non-terminal residue" evidence="2">
    <location>
        <position position="237"/>
    </location>
</feature>
<protein>
    <recommendedName>
        <fullName evidence="4">PHD-type domain-containing protein</fullName>
    </recommendedName>
</protein>
<proteinExistence type="predicted"/>
<reference evidence="2" key="1">
    <citation type="submission" date="2021-12" db="EMBL/GenBank/DDBJ databases">
        <authorList>
            <person name="Martin H S."/>
        </authorList>
    </citation>
    <scope>NUCLEOTIDE SEQUENCE</scope>
</reference>
<sequence length="237" mass="27169">MLCRSCKKRYHYNCVSTSKTSYAELTENYKSTWLCPICARPKSDNTNTPIRGSLFNSALEEYADQSCNVTRRIKDSERKIMGPTTAEIDLDDVRSIVREEMKSLLDVFKKSILDEFTSKTNEVLASINFLEDQYETIKKELSAKNDEIKLLQANNNNLKTTVSDLQARLNLLENQSRAKIFVRIKIIEHPVCSAICLRYRREDNGPNKDQAVYKSVFAKKFNKAEVDDHYGAPAAFT</sequence>
<dbReference type="InterPro" id="IPR013083">
    <property type="entry name" value="Znf_RING/FYVE/PHD"/>
</dbReference>
<evidence type="ECO:0000313" key="2">
    <source>
        <dbReference type="EMBL" id="CAH0715440.1"/>
    </source>
</evidence>
<keyword evidence="1" id="KW-0175">Coiled coil</keyword>
<dbReference type="Gene3D" id="3.30.40.10">
    <property type="entry name" value="Zinc/RING finger domain, C3HC4 (zinc finger)"/>
    <property type="match status" value="1"/>
</dbReference>
<dbReference type="Proteomes" id="UP000838878">
    <property type="component" value="Chromosome 10"/>
</dbReference>
<name>A0A8J9Y6T2_9NEOP</name>
<accession>A0A8J9Y6T2</accession>
<dbReference type="EMBL" id="OV170230">
    <property type="protein sequence ID" value="CAH0715440.1"/>
    <property type="molecule type" value="Genomic_DNA"/>
</dbReference>
<dbReference type="AlphaFoldDB" id="A0A8J9Y6T2"/>
<feature type="coiled-coil region" evidence="1">
    <location>
        <begin position="127"/>
        <end position="175"/>
    </location>
</feature>
<evidence type="ECO:0008006" key="4">
    <source>
        <dbReference type="Google" id="ProtNLM"/>
    </source>
</evidence>
<dbReference type="InterPro" id="IPR011011">
    <property type="entry name" value="Znf_FYVE_PHD"/>
</dbReference>
<dbReference type="OrthoDB" id="7471137at2759"/>
<evidence type="ECO:0000256" key="1">
    <source>
        <dbReference type="SAM" id="Coils"/>
    </source>
</evidence>
<dbReference type="SUPFAM" id="SSF57903">
    <property type="entry name" value="FYVE/PHD zinc finger"/>
    <property type="match status" value="1"/>
</dbReference>
<gene>
    <name evidence="2" type="ORF">BINO364_LOCUS2367</name>
</gene>
<organism evidence="2 3">
    <name type="scientific">Brenthis ino</name>
    <name type="common">lesser marbled fritillary</name>
    <dbReference type="NCBI Taxonomy" id="405034"/>
    <lineage>
        <taxon>Eukaryota</taxon>
        <taxon>Metazoa</taxon>
        <taxon>Ecdysozoa</taxon>
        <taxon>Arthropoda</taxon>
        <taxon>Hexapoda</taxon>
        <taxon>Insecta</taxon>
        <taxon>Pterygota</taxon>
        <taxon>Neoptera</taxon>
        <taxon>Endopterygota</taxon>
        <taxon>Lepidoptera</taxon>
        <taxon>Glossata</taxon>
        <taxon>Ditrysia</taxon>
        <taxon>Papilionoidea</taxon>
        <taxon>Nymphalidae</taxon>
        <taxon>Heliconiinae</taxon>
        <taxon>Argynnini</taxon>
        <taxon>Brenthis</taxon>
    </lineage>
</organism>